<dbReference type="Proteomes" id="UP000824596">
    <property type="component" value="Unassembled WGS sequence"/>
</dbReference>
<evidence type="ECO:0000256" key="1">
    <source>
        <dbReference type="SAM" id="MobiDB-lite"/>
    </source>
</evidence>
<comment type="caution">
    <text evidence="2">The sequence shown here is derived from an EMBL/GenBank/DDBJ whole genome shotgun (WGS) entry which is preliminary data.</text>
</comment>
<name>A0A9P8N0D4_9HYPO</name>
<feature type="region of interest" description="Disordered" evidence="1">
    <location>
        <begin position="362"/>
        <end position="382"/>
    </location>
</feature>
<reference evidence="2" key="1">
    <citation type="submission" date="2021-09" db="EMBL/GenBank/DDBJ databases">
        <title>A high-quality genome of the endoparasitic fungus Hirsutella rhossiliensis with a comparison of Hirsutella genomes reveals transposable elements contributing to genome size variation.</title>
        <authorList>
            <person name="Lin R."/>
            <person name="Jiao Y."/>
            <person name="Sun X."/>
            <person name="Ling J."/>
            <person name="Xie B."/>
            <person name="Cheng X."/>
        </authorList>
    </citation>
    <scope>NUCLEOTIDE SEQUENCE</scope>
    <source>
        <strain evidence="2">HR02</strain>
    </source>
</reference>
<feature type="region of interest" description="Disordered" evidence="1">
    <location>
        <begin position="1"/>
        <end position="36"/>
    </location>
</feature>
<feature type="region of interest" description="Disordered" evidence="1">
    <location>
        <begin position="87"/>
        <end position="135"/>
    </location>
</feature>
<sequence>MASVCNRKRPNTDRLSQDSTPARRLKAARGHRETNFPPSFWDDLSKVWLTPRALRELDRRSKAPRQPTLPIAPVDGDLARFARRGGPDLRHLRGFSGPTQDTPVMDATPSSSTPSRSRRTQSTKAIKVDTRSGKSSAYNKDFQQHLIDHKIYPVGYDYTDGLPDPEPGNLGDTYDELKQNVLFTELEPITSESAVKPKPDFFDGARLQDLSQELRDDQNLRSTIFPTKHPRVPVAPNFFLEACYDGAYGARIMQDLQKYGEAEPIYDGNAYTYSSTYYAGTGTLQLYAHHATAPSTVEGRPEYHMTQIDTWGMTGNVDAFRRGATAFRNARYVANRHRNAFIRTANARAAQAARLVQEDITEAPGQGRPEYHMSQLGAIQER</sequence>
<keyword evidence="3" id="KW-1185">Reference proteome</keyword>
<dbReference type="RefSeq" id="XP_044722090.1">
    <property type="nucleotide sequence ID" value="XM_044863476.1"/>
</dbReference>
<accession>A0A9P8N0D4</accession>
<proteinExistence type="predicted"/>
<dbReference type="AlphaFoldDB" id="A0A9P8N0D4"/>
<evidence type="ECO:0000313" key="3">
    <source>
        <dbReference type="Proteomes" id="UP000824596"/>
    </source>
</evidence>
<gene>
    <name evidence="2" type="ORF">HRG_05005</name>
</gene>
<dbReference type="GeneID" id="68354134"/>
<protein>
    <submittedName>
        <fullName evidence="2">Uncharacterized protein</fullName>
    </submittedName>
</protein>
<evidence type="ECO:0000313" key="2">
    <source>
        <dbReference type="EMBL" id="KAH0964577.1"/>
    </source>
</evidence>
<organism evidence="2 3">
    <name type="scientific">Hirsutella rhossiliensis</name>
    <dbReference type="NCBI Taxonomy" id="111463"/>
    <lineage>
        <taxon>Eukaryota</taxon>
        <taxon>Fungi</taxon>
        <taxon>Dikarya</taxon>
        <taxon>Ascomycota</taxon>
        <taxon>Pezizomycotina</taxon>
        <taxon>Sordariomycetes</taxon>
        <taxon>Hypocreomycetidae</taxon>
        <taxon>Hypocreales</taxon>
        <taxon>Ophiocordycipitaceae</taxon>
        <taxon>Hirsutella</taxon>
    </lineage>
</organism>
<dbReference type="OrthoDB" id="4923327at2759"/>
<dbReference type="EMBL" id="JAIZPD010000004">
    <property type="protein sequence ID" value="KAH0964577.1"/>
    <property type="molecule type" value="Genomic_DNA"/>
</dbReference>